<dbReference type="Gene3D" id="3.30.70.270">
    <property type="match status" value="1"/>
</dbReference>
<evidence type="ECO:0000259" key="2">
    <source>
        <dbReference type="PROSITE" id="PS50883"/>
    </source>
</evidence>
<dbReference type="Pfam" id="PF17152">
    <property type="entry name" value="CHASE8"/>
    <property type="match status" value="1"/>
</dbReference>
<feature type="domain" description="EAL" evidence="2">
    <location>
        <begin position="373"/>
        <end position="628"/>
    </location>
</feature>
<dbReference type="InterPro" id="IPR033417">
    <property type="entry name" value="CHASE8"/>
</dbReference>
<reference evidence="4" key="1">
    <citation type="submission" date="2019-12" db="EMBL/GenBank/DDBJ databases">
        <title>Comparative genomics gives insights into the taxonomy of the Azoarcus-Aromatoleum group and reveals separate origins of nif in the plant-associated Azoarcus and non-plant-associated Aromatoleum sub-groups.</title>
        <authorList>
            <person name="Lafos M."/>
            <person name="Maluk M."/>
            <person name="Batista M."/>
            <person name="Junghare M."/>
            <person name="Carmona M."/>
            <person name="Faoro H."/>
            <person name="Cruz L.M."/>
            <person name="Battistoni F."/>
            <person name="De Souza E."/>
            <person name="Pedrosa F."/>
            <person name="Chen W.-M."/>
            <person name="Poole P.S."/>
            <person name="Dixon R.A."/>
            <person name="James E.K."/>
        </authorList>
    </citation>
    <scope>NUCLEOTIDE SEQUENCE</scope>
    <source>
        <strain evidence="4">LuFRes1</strain>
    </source>
</reference>
<dbReference type="Gene3D" id="3.20.20.450">
    <property type="entry name" value="EAL domain"/>
    <property type="match status" value="1"/>
</dbReference>
<comment type="caution">
    <text evidence="4">The sequence shown here is derived from an EMBL/GenBank/DDBJ whole genome shotgun (WGS) entry which is preliminary data.</text>
</comment>
<dbReference type="InterPro" id="IPR001633">
    <property type="entry name" value="EAL_dom"/>
</dbReference>
<dbReference type="PANTHER" id="PTHR44757:SF2">
    <property type="entry name" value="BIOFILM ARCHITECTURE MAINTENANCE PROTEIN MBAA"/>
    <property type="match status" value="1"/>
</dbReference>
<evidence type="ECO:0000256" key="1">
    <source>
        <dbReference type="SAM" id="Phobius"/>
    </source>
</evidence>
<sequence>MEESHRLRRSRRLSLLSMGLALLIAFFLLVVHQYFAGRRALLEELHTEAAIIAENSSAALVFEDARAGQEIITAIRLTPRIVAGALYRADGLLLASHPEGQRAFPNLMPGHDATAFADHPLPERTALGLTGGVIREEVRFKGAPVGTLFLHVDFTSLYWRLLEYAAGVLGIAAVALALAYRLTGRLRRRVARTEEQLEQFALYDQVTGLPNRRLFEQELAKAVSRVRREGGSAALLFLDVDGFKKVNDSFGHEVGDRVLTMIAARLREALRSEDVVARIGGDEFAAVLHALGGPNDAARVACKLIATINEPFPTDPTPIHIGLSVGIAMLPADGEDPVALLRHADMAMYVVKGQGKNGYQFFSEAIDGKVRNDLRLETSLRQALAATDGGLWVAYQPKLCARTRRFLGVEALARWQAPDGLQVSPAEFIPVAERSGLITALGDWLLGQVCRDLAWLRAADVEVPKVAVNVSPHQLLRGEAVIDGFCRTLARHGERAERFEFELTESTLTEARGARVLEALHAAGFTLAIDDFGTGYSSLGYLKRFRVSTLKIDQSFVRDLPDDGDTAVIVRAVIQMAHALNISVVAEGVETGAQADFLAAADCDILQGYLFGRPMSAHQLRQYLHEPLVKALP</sequence>
<gene>
    <name evidence="4" type="ORF">GO606_13860</name>
</gene>
<dbReference type="InterPro" id="IPR035919">
    <property type="entry name" value="EAL_sf"/>
</dbReference>
<dbReference type="NCBIfam" id="TIGR00254">
    <property type="entry name" value="GGDEF"/>
    <property type="match status" value="1"/>
</dbReference>
<name>A0ABX1PQS1_9RHOO</name>
<evidence type="ECO:0000313" key="4">
    <source>
        <dbReference type="EMBL" id="NMG25786.1"/>
    </source>
</evidence>
<keyword evidence="5" id="KW-1185">Reference proteome</keyword>
<dbReference type="PANTHER" id="PTHR44757">
    <property type="entry name" value="DIGUANYLATE CYCLASE DGCP"/>
    <property type="match status" value="1"/>
</dbReference>
<dbReference type="SMART" id="SM00267">
    <property type="entry name" value="GGDEF"/>
    <property type="match status" value="1"/>
</dbReference>
<evidence type="ECO:0000313" key="5">
    <source>
        <dbReference type="Proteomes" id="UP000615989"/>
    </source>
</evidence>
<proteinExistence type="predicted"/>
<dbReference type="SUPFAM" id="SSF55073">
    <property type="entry name" value="Nucleotide cyclase"/>
    <property type="match status" value="1"/>
</dbReference>
<dbReference type="InterPro" id="IPR029787">
    <property type="entry name" value="Nucleotide_cyclase"/>
</dbReference>
<dbReference type="Proteomes" id="UP000615989">
    <property type="component" value="Unassembled WGS sequence"/>
</dbReference>
<feature type="domain" description="GGDEF" evidence="3">
    <location>
        <begin position="231"/>
        <end position="364"/>
    </location>
</feature>
<dbReference type="InterPro" id="IPR000160">
    <property type="entry name" value="GGDEF_dom"/>
</dbReference>
<dbReference type="InterPro" id="IPR043128">
    <property type="entry name" value="Rev_trsase/Diguanyl_cyclase"/>
</dbReference>
<dbReference type="Pfam" id="PF00563">
    <property type="entry name" value="EAL"/>
    <property type="match status" value="1"/>
</dbReference>
<dbReference type="SMART" id="SM00052">
    <property type="entry name" value="EAL"/>
    <property type="match status" value="1"/>
</dbReference>
<dbReference type="EMBL" id="WTVG01000042">
    <property type="protein sequence ID" value="NMG25786.1"/>
    <property type="molecule type" value="Genomic_DNA"/>
</dbReference>
<protein>
    <submittedName>
        <fullName evidence="4">EAL domain-containing protein</fullName>
    </submittedName>
</protein>
<dbReference type="CDD" id="cd01949">
    <property type="entry name" value="GGDEF"/>
    <property type="match status" value="1"/>
</dbReference>
<dbReference type="InterPro" id="IPR052155">
    <property type="entry name" value="Biofilm_reg_signaling"/>
</dbReference>
<dbReference type="PROSITE" id="PS50887">
    <property type="entry name" value="GGDEF"/>
    <property type="match status" value="1"/>
</dbReference>
<feature type="transmembrane region" description="Helical" evidence="1">
    <location>
        <begin position="12"/>
        <end position="35"/>
    </location>
</feature>
<dbReference type="PROSITE" id="PS50883">
    <property type="entry name" value="EAL"/>
    <property type="match status" value="1"/>
</dbReference>
<keyword evidence="1" id="KW-0472">Membrane</keyword>
<dbReference type="SUPFAM" id="SSF141868">
    <property type="entry name" value="EAL domain-like"/>
    <property type="match status" value="1"/>
</dbReference>
<dbReference type="CDD" id="cd01948">
    <property type="entry name" value="EAL"/>
    <property type="match status" value="1"/>
</dbReference>
<accession>A0ABX1PQS1</accession>
<dbReference type="Pfam" id="PF00990">
    <property type="entry name" value="GGDEF"/>
    <property type="match status" value="1"/>
</dbReference>
<evidence type="ECO:0000259" key="3">
    <source>
        <dbReference type="PROSITE" id="PS50887"/>
    </source>
</evidence>
<organism evidence="4 5">
    <name type="scientific">Aromatoleum anaerobium</name>
    <dbReference type="NCBI Taxonomy" id="182180"/>
    <lineage>
        <taxon>Bacteria</taxon>
        <taxon>Pseudomonadati</taxon>
        <taxon>Pseudomonadota</taxon>
        <taxon>Betaproteobacteria</taxon>
        <taxon>Rhodocyclales</taxon>
        <taxon>Rhodocyclaceae</taxon>
        <taxon>Aromatoleum</taxon>
    </lineage>
</organism>
<keyword evidence="1" id="KW-1133">Transmembrane helix</keyword>
<keyword evidence="1" id="KW-0812">Transmembrane</keyword>